<evidence type="ECO:0000313" key="3">
    <source>
        <dbReference type="Proteomes" id="UP000887572"/>
    </source>
</evidence>
<protein>
    <submittedName>
        <fullName evidence="4">Uncharacterized protein</fullName>
    </submittedName>
</protein>
<feature type="transmembrane region" description="Helical" evidence="2">
    <location>
        <begin position="90"/>
        <end position="109"/>
    </location>
</feature>
<evidence type="ECO:0000313" key="4">
    <source>
        <dbReference type="WBParaSite" id="Gr19_v10_g819.t1"/>
    </source>
</evidence>
<dbReference type="WBParaSite" id="Gr19_v10_g819.t1">
    <property type="protein sequence ID" value="Gr19_v10_g819.t1"/>
    <property type="gene ID" value="Gr19_v10_g819"/>
</dbReference>
<reference evidence="4" key="1">
    <citation type="submission" date="2022-11" db="UniProtKB">
        <authorList>
            <consortium name="WormBaseParasite"/>
        </authorList>
    </citation>
    <scope>IDENTIFICATION</scope>
</reference>
<keyword evidence="2" id="KW-0472">Membrane</keyword>
<keyword evidence="2" id="KW-0812">Transmembrane</keyword>
<proteinExistence type="predicted"/>
<keyword evidence="2" id="KW-1133">Transmembrane helix</keyword>
<name>A0A914I7D9_GLORO</name>
<dbReference type="AlphaFoldDB" id="A0A914I7D9"/>
<keyword evidence="3" id="KW-1185">Reference proteome</keyword>
<evidence type="ECO:0000256" key="2">
    <source>
        <dbReference type="SAM" id="Phobius"/>
    </source>
</evidence>
<dbReference type="Proteomes" id="UP000887572">
    <property type="component" value="Unplaced"/>
</dbReference>
<organism evidence="3 4">
    <name type="scientific">Globodera rostochiensis</name>
    <name type="common">Golden nematode worm</name>
    <name type="synonym">Heterodera rostochiensis</name>
    <dbReference type="NCBI Taxonomy" id="31243"/>
    <lineage>
        <taxon>Eukaryota</taxon>
        <taxon>Metazoa</taxon>
        <taxon>Ecdysozoa</taxon>
        <taxon>Nematoda</taxon>
        <taxon>Chromadorea</taxon>
        <taxon>Rhabditida</taxon>
        <taxon>Tylenchina</taxon>
        <taxon>Tylenchomorpha</taxon>
        <taxon>Tylenchoidea</taxon>
        <taxon>Heteroderidae</taxon>
        <taxon>Heteroderinae</taxon>
        <taxon>Globodera</taxon>
    </lineage>
</organism>
<sequence length="113" mass="12338">MQVVHQQNGPIEVQNAIILWVEAEPFRCCTHVLPPSAHQPDSHSLAAPNVWTARPSPPQSPASKGKGQGSATETVQEQGMDLFETATAGLSLYLFLFVNLQPISLYIFVTRVV</sequence>
<feature type="region of interest" description="Disordered" evidence="1">
    <location>
        <begin position="34"/>
        <end position="77"/>
    </location>
</feature>
<accession>A0A914I7D9</accession>
<evidence type="ECO:0000256" key="1">
    <source>
        <dbReference type="SAM" id="MobiDB-lite"/>
    </source>
</evidence>